<sequence length="341" mass="36386">MQDVARRVGVSPMTVSRALRDGTSVNAQTREAILQAVDELGYVFDATAANLRNQRTGFVAVTIPSINNANFADTVRGLSEGFREHGLQSLLGYTDYDMAQEEVLVEQLLRRRPEAIIVTGGRHTPRCRRLLESAGIPVVETWDLPAEPVGHVVGFSNAAAAGMLVDHLVETGRKRIAFIGGEEGRDSRGADRRAGFVAAMRRHGLDATRLVAAGVPPVSMIEGASATRVLLEQWPDIDAILCVSDLVAFGALTECLRLGIVMPDQIAIAGFGNYEVAEVSVPPMTTVDPFPEAIGRGSAEAVLRALGLVERSDAHTAEIVPQLLVRASTVPVARSVVPAPA</sequence>
<evidence type="ECO:0000313" key="5">
    <source>
        <dbReference type="EMBL" id="MFC3703326.1"/>
    </source>
</evidence>
<dbReference type="PANTHER" id="PTHR30146:SF33">
    <property type="entry name" value="TRANSCRIPTIONAL REGULATOR"/>
    <property type="match status" value="1"/>
</dbReference>
<evidence type="ECO:0000256" key="3">
    <source>
        <dbReference type="ARBA" id="ARBA00023163"/>
    </source>
</evidence>
<dbReference type="InterPro" id="IPR000843">
    <property type="entry name" value="HTH_LacI"/>
</dbReference>
<keyword evidence="1" id="KW-0805">Transcription regulation</keyword>
<dbReference type="Pfam" id="PF13377">
    <property type="entry name" value="Peripla_BP_3"/>
    <property type="match status" value="1"/>
</dbReference>
<keyword evidence="6" id="KW-1185">Reference proteome</keyword>
<dbReference type="Pfam" id="PF00356">
    <property type="entry name" value="LacI"/>
    <property type="match status" value="1"/>
</dbReference>
<dbReference type="PANTHER" id="PTHR30146">
    <property type="entry name" value="LACI-RELATED TRANSCRIPTIONAL REPRESSOR"/>
    <property type="match status" value="1"/>
</dbReference>
<dbReference type="SUPFAM" id="SSF53822">
    <property type="entry name" value="Periplasmic binding protein-like I"/>
    <property type="match status" value="1"/>
</dbReference>
<dbReference type="CDD" id="cd01392">
    <property type="entry name" value="HTH_LacI"/>
    <property type="match status" value="1"/>
</dbReference>
<keyword evidence="2 5" id="KW-0238">DNA-binding</keyword>
<dbReference type="SMART" id="SM00354">
    <property type="entry name" value="HTH_LACI"/>
    <property type="match status" value="1"/>
</dbReference>
<evidence type="ECO:0000256" key="1">
    <source>
        <dbReference type="ARBA" id="ARBA00023015"/>
    </source>
</evidence>
<dbReference type="Gene3D" id="1.10.260.40">
    <property type="entry name" value="lambda repressor-like DNA-binding domains"/>
    <property type="match status" value="1"/>
</dbReference>
<comment type="caution">
    <text evidence="5">The sequence shown here is derived from an EMBL/GenBank/DDBJ whole genome shotgun (WGS) entry which is preliminary data.</text>
</comment>
<dbReference type="PROSITE" id="PS50932">
    <property type="entry name" value="HTH_LACI_2"/>
    <property type="match status" value="1"/>
</dbReference>
<organism evidence="5 6">
    <name type="scientific">Devosia honganensis</name>
    <dbReference type="NCBI Taxonomy" id="1610527"/>
    <lineage>
        <taxon>Bacteria</taxon>
        <taxon>Pseudomonadati</taxon>
        <taxon>Pseudomonadota</taxon>
        <taxon>Alphaproteobacteria</taxon>
        <taxon>Hyphomicrobiales</taxon>
        <taxon>Devosiaceae</taxon>
        <taxon>Devosia</taxon>
    </lineage>
</organism>
<dbReference type="InterPro" id="IPR046335">
    <property type="entry name" value="LacI/GalR-like_sensor"/>
</dbReference>
<keyword evidence="3" id="KW-0804">Transcription</keyword>
<evidence type="ECO:0000313" key="6">
    <source>
        <dbReference type="Proteomes" id="UP001595613"/>
    </source>
</evidence>
<accession>A0ABV7WVW7</accession>
<evidence type="ECO:0000259" key="4">
    <source>
        <dbReference type="PROSITE" id="PS50932"/>
    </source>
</evidence>
<feature type="domain" description="HTH lacI-type" evidence="4">
    <location>
        <begin position="1"/>
        <end position="53"/>
    </location>
</feature>
<dbReference type="RefSeq" id="WP_380094062.1">
    <property type="nucleotide sequence ID" value="NZ_JBHRYD010000001.1"/>
</dbReference>
<name>A0ABV7WVW7_9HYPH</name>
<reference evidence="6" key="1">
    <citation type="journal article" date="2019" name="Int. J. Syst. Evol. Microbiol.">
        <title>The Global Catalogue of Microorganisms (GCM) 10K type strain sequencing project: providing services to taxonomists for standard genome sequencing and annotation.</title>
        <authorList>
            <consortium name="The Broad Institute Genomics Platform"/>
            <consortium name="The Broad Institute Genome Sequencing Center for Infectious Disease"/>
            <person name="Wu L."/>
            <person name="Ma J."/>
        </authorList>
    </citation>
    <scope>NUCLEOTIDE SEQUENCE [LARGE SCALE GENOMIC DNA]</scope>
    <source>
        <strain evidence="6">KCTC 42281</strain>
    </source>
</reference>
<dbReference type="SUPFAM" id="SSF47413">
    <property type="entry name" value="lambda repressor-like DNA-binding domains"/>
    <property type="match status" value="1"/>
</dbReference>
<dbReference type="EMBL" id="JBHRYD010000001">
    <property type="protein sequence ID" value="MFC3703326.1"/>
    <property type="molecule type" value="Genomic_DNA"/>
</dbReference>
<gene>
    <name evidence="5" type="ORF">ACFOOL_00990</name>
</gene>
<dbReference type="InterPro" id="IPR010982">
    <property type="entry name" value="Lambda_DNA-bd_dom_sf"/>
</dbReference>
<dbReference type="Proteomes" id="UP001595613">
    <property type="component" value="Unassembled WGS sequence"/>
</dbReference>
<dbReference type="CDD" id="cd01575">
    <property type="entry name" value="PBP1_GntR"/>
    <property type="match status" value="1"/>
</dbReference>
<dbReference type="GO" id="GO:0003677">
    <property type="term" value="F:DNA binding"/>
    <property type="evidence" value="ECO:0007669"/>
    <property type="project" value="UniProtKB-KW"/>
</dbReference>
<dbReference type="InterPro" id="IPR028082">
    <property type="entry name" value="Peripla_BP_I"/>
</dbReference>
<proteinExistence type="predicted"/>
<protein>
    <submittedName>
        <fullName evidence="5">LacI family DNA-binding transcriptional regulator</fullName>
    </submittedName>
</protein>
<dbReference type="Gene3D" id="3.40.50.2300">
    <property type="match status" value="2"/>
</dbReference>
<evidence type="ECO:0000256" key="2">
    <source>
        <dbReference type="ARBA" id="ARBA00023125"/>
    </source>
</evidence>